<feature type="active site" description="O-(3'-phospho-DNA)-tyrosine intermediate" evidence="1">
    <location>
        <position position="87"/>
    </location>
</feature>
<dbReference type="PROSITE" id="PS52038">
    <property type="entry name" value="TOPO_IB_2"/>
    <property type="match status" value="1"/>
</dbReference>
<dbReference type="InterPro" id="IPR014727">
    <property type="entry name" value="TopoI_cat_a/b-sub_euk"/>
</dbReference>
<dbReference type="Pfam" id="PF14370">
    <property type="entry name" value="Topo_C_assoc"/>
    <property type="match status" value="1"/>
</dbReference>
<dbReference type="GO" id="GO:0007059">
    <property type="term" value="P:chromosome segregation"/>
    <property type="evidence" value="ECO:0007669"/>
    <property type="project" value="TreeGrafter"/>
</dbReference>
<dbReference type="SUPFAM" id="SSF56349">
    <property type="entry name" value="DNA breaking-rejoining enzymes"/>
    <property type="match status" value="1"/>
</dbReference>
<proteinExistence type="inferred from homology"/>
<gene>
    <name evidence="4" type="ORF">FEHR0123_LOCUS9801</name>
</gene>
<keyword evidence="1" id="KW-0799">Topoisomerase</keyword>
<dbReference type="AlphaFoldDB" id="A0A7S3I7F4"/>
<protein>
    <recommendedName>
        <fullName evidence="3">Topoisomerase I C-terminal domain-containing protein</fullName>
    </recommendedName>
</protein>
<dbReference type="GO" id="GO:0003677">
    <property type="term" value="F:DNA binding"/>
    <property type="evidence" value="ECO:0007669"/>
    <property type="project" value="UniProtKB-UniRule"/>
</dbReference>
<evidence type="ECO:0000256" key="1">
    <source>
        <dbReference type="PROSITE-ProRule" id="PRU01382"/>
    </source>
</evidence>
<dbReference type="PANTHER" id="PTHR10290">
    <property type="entry name" value="DNA TOPOISOMERASE I"/>
    <property type="match status" value="1"/>
</dbReference>
<dbReference type="GO" id="GO:0003917">
    <property type="term" value="F:DNA topoisomerase type I (single strand cut, ATP-independent) activity"/>
    <property type="evidence" value="ECO:0007669"/>
    <property type="project" value="UniProtKB-UniRule"/>
</dbReference>
<dbReference type="GO" id="GO:0005694">
    <property type="term" value="C:chromosome"/>
    <property type="evidence" value="ECO:0007669"/>
    <property type="project" value="InterPro"/>
</dbReference>
<dbReference type="EMBL" id="HBIE01032305">
    <property type="protein sequence ID" value="CAE0314875.1"/>
    <property type="molecule type" value="Transcribed_RNA"/>
</dbReference>
<dbReference type="GO" id="GO:0005730">
    <property type="term" value="C:nucleolus"/>
    <property type="evidence" value="ECO:0007669"/>
    <property type="project" value="TreeGrafter"/>
</dbReference>
<sequence>MEKLREAIQEKLEKVKKLEDLAKALKSGKELKGYLKTLSQEKGAPKNVDACKAQIAKLRERVQKEEMKMQAREDNKSVALGTSRINYMDPRITISWCKMKDVPIEKIFQSNLQAKFNWAMNNDPEWQF</sequence>
<name>A0A7S3I7F4_9SPIT</name>
<feature type="coiled-coil region" evidence="2">
    <location>
        <begin position="1"/>
        <end position="75"/>
    </location>
</feature>
<dbReference type="Gene3D" id="1.10.132.10">
    <property type="match status" value="1"/>
</dbReference>
<dbReference type="PANTHER" id="PTHR10290:SF3">
    <property type="entry name" value="DNA TOPOISOMERASE 1"/>
    <property type="match status" value="1"/>
</dbReference>
<organism evidence="4">
    <name type="scientific">Favella ehrenbergii</name>
    <dbReference type="NCBI Taxonomy" id="182087"/>
    <lineage>
        <taxon>Eukaryota</taxon>
        <taxon>Sar</taxon>
        <taxon>Alveolata</taxon>
        <taxon>Ciliophora</taxon>
        <taxon>Intramacronucleata</taxon>
        <taxon>Spirotrichea</taxon>
        <taxon>Choreotrichia</taxon>
        <taxon>Tintinnida</taxon>
        <taxon>Xystonellidae</taxon>
        <taxon>Favella</taxon>
    </lineage>
</organism>
<evidence type="ECO:0000256" key="2">
    <source>
        <dbReference type="SAM" id="Coils"/>
    </source>
</evidence>
<comment type="similarity">
    <text evidence="1">Belongs to the type IB topoisomerase family.</text>
</comment>
<reference evidence="4" key="1">
    <citation type="submission" date="2021-01" db="EMBL/GenBank/DDBJ databases">
        <authorList>
            <person name="Corre E."/>
            <person name="Pelletier E."/>
            <person name="Niang G."/>
            <person name="Scheremetjew M."/>
            <person name="Finn R."/>
            <person name="Kale V."/>
            <person name="Holt S."/>
            <person name="Cochrane G."/>
            <person name="Meng A."/>
            <person name="Brown T."/>
            <person name="Cohen L."/>
        </authorList>
    </citation>
    <scope>NUCLEOTIDE SEQUENCE</scope>
    <source>
        <strain evidence="4">Fehren 1</strain>
    </source>
</reference>
<dbReference type="GO" id="GO:0006265">
    <property type="term" value="P:DNA topological change"/>
    <property type="evidence" value="ECO:0007669"/>
    <property type="project" value="UniProtKB-UniRule"/>
</dbReference>
<keyword evidence="1" id="KW-0413">Isomerase</keyword>
<evidence type="ECO:0000259" key="3">
    <source>
        <dbReference type="Pfam" id="PF14370"/>
    </source>
</evidence>
<keyword evidence="2" id="KW-0175">Coiled coil</keyword>
<evidence type="ECO:0000313" key="4">
    <source>
        <dbReference type="EMBL" id="CAE0314875.1"/>
    </source>
</evidence>
<dbReference type="InterPro" id="IPR051062">
    <property type="entry name" value="Topoisomerase_IB"/>
</dbReference>
<dbReference type="InterPro" id="IPR025834">
    <property type="entry name" value="TopoI_C_dom"/>
</dbReference>
<feature type="domain" description="Topoisomerase I C-terminal" evidence="3">
    <location>
        <begin position="60"/>
        <end position="128"/>
    </location>
</feature>
<dbReference type="InterPro" id="IPR011010">
    <property type="entry name" value="DNA_brk_join_enz"/>
</dbReference>
<dbReference type="GO" id="GO:0006260">
    <property type="term" value="P:DNA replication"/>
    <property type="evidence" value="ECO:0007669"/>
    <property type="project" value="TreeGrafter"/>
</dbReference>
<keyword evidence="1" id="KW-0238">DNA-binding</keyword>
<accession>A0A7S3I7F4</accession>
<comment type="catalytic activity">
    <reaction evidence="1">
        <text>ATP-independent breakage of single-stranded DNA, followed by passage and rejoining.</text>
        <dbReference type="EC" id="5.6.2.1"/>
    </reaction>
</comment>